<keyword evidence="2" id="KW-0456">Lyase</keyword>
<dbReference type="PROSITE" id="PS51819">
    <property type="entry name" value="VOC"/>
    <property type="match status" value="1"/>
</dbReference>
<proteinExistence type="predicted"/>
<keyword evidence="3" id="KW-1185">Reference proteome</keyword>
<feature type="domain" description="VOC" evidence="1">
    <location>
        <begin position="1"/>
        <end position="48"/>
    </location>
</feature>
<organism evidence="2 3">
    <name type="scientific">Kribbella solani</name>
    <dbReference type="NCBI Taxonomy" id="236067"/>
    <lineage>
        <taxon>Bacteria</taxon>
        <taxon>Bacillati</taxon>
        <taxon>Actinomycetota</taxon>
        <taxon>Actinomycetes</taxon>
        <taxon>Propionibacteriales</taxon>
        <taxon>Kribbellaceae</taxon>
        <taxon>Kribbella</taxon>
    </lineage>
</organism>
<dbReference type="InterPro" id="IPR037523">
    <property type="entry name" value="VOC_core"/>
</dbReference>
<evidence type="ECO:0000313" key="2">
    <source>
        <dbReference type="EMBL" id="MBB5980935.1"/>
    </source>
</evidence>
<evidence type="ECO:0000259" key="1">
    <source>
        <dbReference type="PROSITE" id="PS51819"/>
    </source>
</evidence>
<dbReference type="Gene3D" id="3.10.180.10">
    <property type="entry name" value="2,3-Dihydroxybiphenyl 1,2-Dioxygenase, domain 1"/>
    <property type="match status" value="1"/>
</dbReference>
<gene>
    <name evidence="2" type="ORF">HDA44_004276</name>
</gene>
<name>A0A841DVS1_9ACTN</name>
<comment type="caution">
    <text evidence="2">The sequence shown here is derived from an EMBL/GenBank/DDBJ whole genome shotgun (WGS) entry which is preliminary data.</text>
</comment>
<dbReference type="GO" id="GO:0016829">
    <property type="term" value="F:lyase activity"/>
    <property type="evidence" value="ECO:0007669"/>
    <property type="project" value="UniProtKB-KW"/>
</dbReference>
<dbReference type="EMBL" id="JACHNF010000001">
    <property type="protein sequence ID" value="MBB5980935.1"/>
    <property type="molecule type" value="Genomic_DNA"/>
</dbReference>
<dbReference type="InterPro" id="IPR004360">
    <property type="entry name" value="Glyas_Fos-R_dOase_dom"/>
</dbReference>
<protein>
    <submittedName>
        <fullName evidence="2">Putative enzyme related to lactoylglutathione lyase</fullName>
    </submittedName>
</protein>
<reference evidence="2 3" key="1">
    <citation type="submission" date="2020-08" db="EMBL/GenBank/DDBJ databases">
        <title>Sequencing the genomes of 1000 actinobacteria strains.</title>
        <authorList>
            <person name="Klenk H.-P."/>
        </authorList>
    </citation>
    <scope>NUCLEOTIDE SEQUENCE [LARGE SCALE GENOMIC DNA]</scope>
    <source>
        <strain evidence="2 3">DSM 17294</strain>
    </source>
</reference>
<dbReference type="AlphaFoldDB" id="A0A841DVS1"/>
<dbReference type="Proteomes" id="UP000558997">
    <property type="component" value="Unassembled WGS sequence"/>
</dbReference>
<dbReference type="InterPro" id="IPR029068">
    <property type="entry name" value="Glyas_Bleomycin-R_OHBP_Dase"/>
</dbReference>
<dbReference type="Pfam" id="PF00903">
    <property type="entry name" value="Glyoxalase"/>
    <property type="match status" value="1"/>
</dbReference>
<dbReference type="SUPFAM" id="SSF54593">
    <property type="entry name" value="Glyoxalase/Bleomycin resistance protein/Dihydroxybiphenyl dioxygenase"/>
    <property type="match status" value="1"/>
</dbReference>
<evidence type="ECO:0000313" key="3">
    <source>
        <dbReference type="Proteomes" id="UP000558997"/>
    </source>
</evidence>
<dbReference type="RefSeq" id="WP_184837030.1">
    <property type="nucleotide sequence ID" value="NZ_BAAAVN010000003.1"/>
</dbReference>
<sequence length="48" mass="5021">MAINTDDLDADIARLQAAGVIVEGANEMPWGKQATFADPDGNGYVLQG</sequence>
<accession>A0A841DVS1</accession>